<feature type="domain" description="Fibronectin type-III" evidence="10">
    <location>
        <begin position="140"/>
        <end position="247"/>
    </location>
</feature>
<keyword evidence="7" id="KW-0325">Glycoprotein</keyword>
<evidence type="ECO:0000256" key="8">
    <source>
        <dbReference type="SAM" id="Phobius"/>
    </source>
</evidence>
<dbReference type="GO" id="GO:0009897">
    <property type="term" value="C:external side of plasma membrane"/>
    <property type="evidence" value="ECO:0007669"/>
    <property type="project" value="TreeGrafter"/>
</dbReference>
<keyword evidence="4 8" id="KW-1133">Transmembrane helix</keyword>
<evidence type="ECO:0000256" key="7">
    <source>
        <dbReference type="ARBA" id="ARBA00023180"/>
    </source>
</evidence>
<dbReference type="InterPro" id="IPR003961">
    <property type="entry name" value="FN3_dom"/>
</dbReference>
<dbReference type="GO" id="GO:0004896">
    <property type="term" value="F:cytokine receptor activity"/>
    <property type="evidence" value="ECO:0007669"/>
    <property type="project" value="InterPro"/>
</dbReference>
<dbReference type="InterPro" id="IPR036116">
    <property type="entry name" value="FN3_sf"/>
</dbReference>
<dbReference type="Ensembl" id="ENSOABT00000002540.2">
    <property type="protein sequence ID" value="ENSOABP00000002450.2"/>
    <property type="gene ID" value="ENSOABG00000001478.2"/>
</dbReference>
<evidence type="ECO:0000256" key="1">
    <source>
        <dbReference type="ARBA" id="ARBA00004479"/>
    </source>
</evidence>
<gene>
    <name evidence="11" type="primary">LOC116319862</name>
</gene>
<dbReference type="PANTHER" id="PTHR23037:SF7">
    <property type="entry name" value="INTERLEUKIN-21 RECEPTOR"/>
    <property type="match status" value="1"/>
</dbReference>
<proteinExistence type="predicted"/>
<accession>A0A668RIT4</accession>
<dbReference type="Gene3D" id="2.60.40.10">
    <property type="entry name" value="Immunoglobulins"/>
    <property type="match status" value="1"/>
</dbReference>
<dbReference type="PROSITE" id="PS50853">
    <property type="entry name" value="FN3"/>
    <property type="match status" value="1"/>
</dbReference>
<keyword evidence="12" id="KW-1185">Reference proteome</keyword>
<dbReference type="Proteomes" id="UP000472276">
    <property type="component" value="Unassembled WGS sequence"/>
</dbReference>
<sequence length="449" mass="50905">MDCRPPLRMKATLLIVFLLKSTNIIRLHGSPLAGADYNLHCVNDYLTTVYCSLNITPSENTSNSNSSYWLIFTESETYECMLTHTKENYFCTFNISDTEPDYGNTFTDLDEYKISLCHDPKESETCDVLDEQYLPVGNIKPNAPCCLSVSHNSSHHHFAWKSTYETYTSFTDLPDNLEYQLHYYKRREQKVKFRKISTQSTGISFEDQNFEPDTDYGARVRSIPNAGMYQGEWSHWSDEAHWRTNPAVDGFSTRTFISEMCKKVLIPICGLVVFVILICYAPVKKWKQNVFIPTPAPYFHTLYSDCQGDFKSWVVTQENTADMLEKEETLQIDTLTKCAEVQEDDCPPHFDQHVMEGSSYSNITPSVCDTTLLGVPYAVSTMIPLSAQGSPTNSLVLDSQLGSPSGDSGCWLCSDTSLERDPPWYCNEYCTLSAFQQSSSVLAEHHGSL</sequence>
<reference evidence="11" key="2">
    <citation type="submission" date="2025-09" db="UniProtKB">
        <authorList>
            <consortium name="Ensembl"/>
        </authorList>
    </citation>
    <scope>IDENTIFICATION</scope>
</reference>
<dbReference type="PROSITE" id="PS01355">
    <property type="entry name" value="HEMATOPO_REC_S_F1"/>
    <property type="match status" value="1"/>
</dbReference>
<feature type="chain" id="PRO_5044280619" description="Fibronectin type-III domain-containing protein" evidence="9">
    <location>
        <begin position="30"/>
        <end position="449"/>
    </location>
</feature>
<evidence type="ECO:0000256" key="2">
    <source>
        <dbReference type="ARBA" id="ARBA00022692"/>
    </source>
</evidence>
<dbReference type="SUPFAM" id="SSF49265">
    <property type="entry name" value="Fibronectin type III"/>
    <property type="match status" value="1"/>
</dbReference>
<reference evidence="11" key="1">
    <citation type="submission" date="2025-08" db="UniProtKB">
        <authorList>
            <consortium name="Ensembl"/>
        </authorList>
    </citation>
    <scope>IDENTIFICATION</scope>
</reference>
<keyword evidence="2 8" id="KW-0812">Transmembrane</keyword>
<evidence type="ECO:0000313" key="11">
    <source>
        <dbReference type="Ensembl" id="ENSOABP00000002450.2"/>
    </source>
</evidence>
<dbReference type="OMA" id="CNEYCTL"/>
<dbReference type="InterPro" id="IPR013783">
    <property type="entry name" value="Ig-like_fold"/>
</dbReference>
<feature type="signal peptide" evidence="9">
    <location>
        <begin position="1"/>
        <end position="29"/>
    </location>
</feature>
<dbReference type="AlphaFoldDB" id="A0A668RIT4"/>
<dbReference type="RefSeq" id="XP_031595167.2">
    <property type="nucleotide sequence ID" value="XM_031739307.2"/>
</dbReference>
<protein>
    <recommendedName>
        <fullName evidence="10">Fibronectin type-III domain-containing protein</fullName>
    </recommendedName>
</protein>
<comment type="subcellular location">
    <subcellularLocation>
        <location evidence="1">Membrane</location>
        <topology evidence="1">Single-pass type I membrane protein</topology>
    </subcellularLocation>
</comment>
<evidence type="ECO:0000313" key="12">
    <source>
        <dbReference type="Proteomes" id="UP000472276"/>
    </source>
</evidence>
<organism evidence="11 12">
    <name type="scientific">Oreochromis aureus</name>
    <name type="common">Israeli tilapia</name>
    <name type="synonym">Chromis aureus</name>
    <dbReference type="NCBI Taxonomy" id="47969"/>
    <lineage>
        <taxon>Eukaryota</taxon>
        <taxon>Metazoa</taxon>
        <taxon>Chordata</taxon>
        <taxon>Craniata</taxon>
        <taxon>Vertebrata</taxon>
        <taxon>Euteleostomi</taxon>
        <taxon>Actinopterygii</taxon>
        <taxon>Neopterygii</taxon>
        <taxon>Teleostei</taxon>
        <taxon>Neoteleostei</taxon>
        <taxon>Acanthomorphata</taxon>
        <taxon>Ovalentaria</taxon>
        <taxon>Cichlomorphae</taxon>
        <taxon>Cichliformes</taxon>
        <taxon>Cichlidae</taxon>
        <taxon>African cichlids</taxon>
        <taxon>Pseudocrenilabrinae</taxon>
        <taxon>Oreochromini</taxon>
        <taxon>Oreochromis</taxon>
    </lineage>
</organism>
<evidence type="ECO:0000259" key="10">
    <source>
        <dbReference type="PROSITE" id="PS50853"/>
    </source>
</evidence>
<keyword evidence="3 9" id="KW-0732">Signal</keyword>
<evidence type="ECO:0000256" key="6">
    <source>
        <dbReference type="ARBA" id="ARBA00023170"/>
    </source>
</evidence>
<dbReference type="GeneID" id="116319862"/>
<evidence type="ECO:0000256" key="4">
    <source>
        <dbReference type="ARBA" id="ARBA00022989"/>
    </source>
</evidence>
<keyword evidence="5 8" id="KW-0472">Membrane</keyword>
<evidence type="ECO:0000256" key="5">
    <source>
        <dbReference type="ARBA" id="ARBA00023136"/>
    </source>
</evidence>
<evidence type="ECO:0000256" key="9">
    <source>
        <dbReference type="SAM" id="SignalP"/>
    </source>
</evidence>
<feature type="transmembrane region" description="Helical" evidence="8">
    <location>
        <begin position="264"/>
        <end position="283"/>
    </location>
</feature>
<dbReference type="PANTHER" id="PTHR23037">
    <property type="entry name" value="CYTOKINE RECEPTOR"/>
    <property type="match status" value="1"/>
</dbReference>
<name>A0A668RIT4_OREAU</name>
<dbReference type="KEGG" id="oau:116319862"/>
<keyword evidence="6" id="KW-0675">Receptor</keyword>
<dbReference type="InterPro" id="IPR003531">
    <property type="entry name" value="Hempt_rcpt_S_F1_CS"/>
</dbReference>
<evidence type="ECO:0000256" key="3">
    <source>
        <dbReference type="ARBA" id="ARBA00022729"/>
    </source>
</evidence>